<dbReference type="InterPro" id="IPR050706">
    <property type="entry name" value="Cyclic-di-GMP_PDE-like"/>
</dbReference>
<gene>
    <name evidence="3" type="ORF">GTW09_00265</name>
</gene>
<dbReference type="SMART" id="SM00065">
    <property type="entry name" value="GAF"/>
    <property type="match status" value="1"/>
</dbReference>
<dbReference type="Gene3D" id="3.20.20.450">
    <property type="entry name" value="EAL domain"/>
    <property type="match status" value="1"/>
</dbReference>
<dbReference type="RefSeq" id="WP_163109101.1">
    <property type="nucleotide sequence ID" value="NZ_JAAAWP010000001.1"/>
</dbReference>
<dbReference type="PANTHER" id="PTHR33121:SF76">
    <property type="entry name" value="SIGNALING PROTEIN"/>
    <property type="match status" value="1"/>
</dbReference>
<dbReference type="InterPro" id="IPR003018">
    <property type="entry name" value="GAF"/>
</dbReference>
<reference evidence="3 4" key="1">
    <citation type="submission" date="2020-01" db="EMBL/GenBank/DDBJ databases">
        <title>Genomes of bacteria type strains.</title>
        <authorList>
            <person name="Chen J."/>
            <person name="Zhu S."/>
            <person name="Yang J."/>
        </authorList>
    </citation>
    <scope>NUCLEOTIDE SEQUENCE [LARGE SCALE GENOMIC DNA]</scope>
    <source>
        <strain evidence="3 4">LMG 22958</strain>
    </source>
</reference>
<evidence type="ECO:0000313" key="3">
    <source>
        <dbReference type="EMBL" id="NDW19966.1"/>
    </source>
</evidence>
<accession>A0A6L9MPA1</accession>
<dbReference type="AlphaFoldDB" id="A0A6L9MPA1"/>
<feature type="compositionally biased region" description="Polar residues" evidence="1">
    <location>
        <begin position="1"/>
        <end position="16"/>
    </location>
</feature>
<protein>
    <submittedName>
        <fullName evidence="3">EAL domain-containing protein</fullName>
    </submittedName>
</protein>
<keyword evidence="4" id="KW-1185">Reference proteome</keyword>
<sequence>MTLSPSNITNFQNVDPSDSDDSLHKMLCVIRKHLDMEVAFFSKFVSGERIFRAIDHDSNVSPDINVGDSDPINESYCGKICQGEFEKVIHDAKNHELAKDLEVTEKLDIGSYLGVPIVLSDGEVFGTLCCYKSEADNTLNQRDLSFLNAFAEIYRELFEERMKNTTLYDQMAQTTLSALECDVLDIHYQPIYSVETGAICGYECLARFNTSPYRTPDVWFDEAEKVGMGEALQLKAIEQALNNMHRLPIDTSLSLNIAPEYILNGSIHKLLEGVDISRLILEVTEHSPINDYIAFRKKLAPLRERGMQLAIDDAGAGYSSFQHILELEADLIKLDLSLIRDIHIQPKKLALAKALCAFAKSTSCVIIAEGVEVVDELKVLQQLGVDRIQGYLTGKPMVLNEALAHQFTLPL</sequence>
<evidence type="ECO:0000256" key="1">
    <source>
        <dbReference type="SAM" id="MobiDB-lite"/>
    </source>
</evidence>
<comment type="caution">
    <text evidence="3">The sequence shown here is derived from an EMBL/GenBank/DDBJ whole genome shotgun (WGS) entry which is preliminary data.</text>
</comment>
<proteinExistence type="predicted"/>
<dbReference type="InterPro" id="IPR029016">
    <property type="entry name" value="GAF-like_dom_sf"/>
</dbReference>
<organism evidence="3 4">
    <name type="scientific">Alteromonas hispanica</name>
    <dbReference type="NCBI Taxonomy" id="315421"/>
    <lineage>
        <taxon>Bacteria</taxon>
        <taxon>Pseudomonadati</taxon>
        <taxon>Pseudomonadota</taxon>
        <taxon>Gammaproteobacteria</taxon>
        <taxon>Alteromonadales</taxon>
        <taxon>Alteromonadaceae</taxon>
        <taxon>Alteromonas/Salinimonas group</taxon>
        <taxon>Alteromonas</taxon>
    </lineage>
</organism>
<feature type="region of interest" description="Disordered" evidence="1">
    <location>
        <begin position="1"/>
        <end position="20"/>
    </location>
</feature>
<dbReference type="PROSITE" id="PS50883">
    <property type="entry name" value="EAL"/>
    <property type="match status" value="1"/>
</dbReference>
<dbReference type="SUPFAM" id="SSF55781">
    <property type="entry name" value="GAF domain-like"/>
    <property type="match status" value="1"/>
</dbReference>
<dbReference type="Gene3D" id="3.30.450.40">
    <property type="match status" value="1"/>
</dbReference>
<dbReference type="GO" id="GO:0071111">
    <property type="term" value="F:cyclic-guanylate-specific phosphodiesterase activity"/>
    <property type="evidence" value="ECO:0007669"/>
    <property type="project" value="InterPro"/>
</dbReference>
<dbReference type="Proteomes" id="UP000478837">
    <property type="component" value="Unassembled WGS sequence"/>
</dbReference>
<dbReference type="Pfam" id="PF00563">
    <property type="entry name" value="EAL"/>
    <property type="match status" value="1"/>
</dbReference>
<name>A0A6L9MPA1_9ALTE</name>
<dbReference type="SUPFAM" id="SSF141868">
    <property type="entry name" value="EAL domain-like"/>
    <property type="match status" value="1"/>
</dbReference>
<evidence type="ECO:0000313" key="4">
    <source>
        <dbReference type="Proteomes" id="UP000478837"/>
    </source>
</evidence>
<dbReference type="InterPro" id="IPR035919">
    <property type="entry name" value="EAL_sf"/>
</dbReference>
<dbReference type="InterPro" id="IPR001633">
    <property type="entry name" value="EAL_dom"/>
</dbReference>
<feature type="domain" description="EAL" evidence="2">
    <location>
        <begin position="168"/>
        <end position="410"/>
    </location>
</feature>
<dbReference type="CDD" id="cd01948">
    <property type="entry name" value="EAL"/>
    <property type="match status" value="1"/>
</dbReference>
<evidence type="ECO:0000259" key="2">
    <source>
        <dbReference type="PROSITE" id="PS50883"/>
    </source>
</evidence>
<dbReference type="Pfam" id="PF01590">
    <property type="entry name" value="GAF"/>
    <property type="match status" value="1"/>
</dbReference>
<dbReference type="SMART" id="SM00052">
    <property type="entry name" value="EAL"/>
    <property type="match status" value="1"/>
</dbReference>
<dbReference type="EMBL" id="JAAAWP010000001">
    <property type="protein sequence ID" value="NDW19966.1"/>
    <property type="molecule type" value="Genomic_DNA"/>
</dbReference>
<dbReference type="PANTHER" id="PTHR33121">
    <property type="entry name" value="CYCLIC DI-GMP PHOSPHODIESTERASE PDEF"/>
    <property type="match status" value="1"/>
</dbReference>